<keyword evidence="3" id="KW-0963">Cytoplasm</keyword>
<protein>
    <recommendedName>
        <fullName evidence="3">Co-chaperonin GroES</fullName>
    </recommendedName>
    <alternativeName>
        <fullName evidence="3">10 kDa chaperonin</fullName>
    </alternativeName>
    <alternativeName>
        <fullName evidence="3">Chaperonin-10</fullName>
        <shortName evidence="3">Cpn10</shortName>
    </alternativeName>
</protein>
<dbReference type="OrthoDB" id="9806791at2"/>
<accession>A0A1T5JTS4</accession>
<evidence type="ECO:0000256" key="4">
    <source>
        <dbReference type="RuleBase" id="RU000535"/>
    </source>
</evidence>
<dbReference type="InterPro" id="IPR020818">
    <property type="entry name" value="Chaperonin_GroES"/>
</dbReference>
<dbReference type="SUPFAM" id="SSF50129">
    <property type="entry name" value="GroES-like"/>
    <property type="match status" value="1"/>
</dbReference>
<dbReference type="AlphaFoldDB" id="A0A1T5JTS4"/>
<dbReference type="InterPro" id="IPR037124">
    <property type="entry name" value="Chaperonin_GroES_sf"/>
</dbReference>
<dbReference type="STRING" id="36842.SAMN02194393_01334"/>
<keyword evidence="2 3" id="KW-0143">Chaperone</keyword>
<dbReference type="GO" id="GO:0005737">
    <property type="term" value="C:cytoplasm"/>
    <property type="evidence" value="ECO:0007669"/>
    <property type="project" value="UniProtKB-SubCell"/>
</dbReference>
<dbReference type="PANTHER" id="PTHR10772:SF58">
    <property type="entry name" value="CO-CHAPERONIN GROES"/>
    <property type="match status" value="1"/>
</dbReference>
<dbReference type="NCBIfam" id="NF001534">
    <property type="entry name" value="PRK00364.2-5"/>
    <property type="match status" value="1"/>
</dbReference>
<comment type="subcellular location">
    <subcellularLocation>
        <location evidence="3">Cytoplasm</location>
    </subcellularLocation>
</comment>
<dbReference type="PROSITE" id="PS00681">
    <property type="entry name" value="CHAPERONINS_CPN10"/>
    <property type="match status" value="1"/>
</dbReference>
<dbReference type="RefSeq" id="WP_079490318.1">
    <property type="nucleotide sequence ID" value="NZ_FUZT01000003.1"/>
</dbReference>
<dbReference type="PANTHER" id="PTHR10772">
    <property type="entry name" value="10 KDA HEAT SHOCK PROTEIN"/>
    <property type="match status" value="1"/>
</dbReference>
<dbReference type="GO" id="GO:0044183">
    <property type="term" value="F:protein folding chaperone"/>
    <property type="evidence" value="ECO:0007669"/>
    <property type="project" value="InterPro"/>
</dbReference>
<dbReference type="PRINTS" id="PR00297">
    <property type="entry name" value="CHAPERONIN10"/>
</dbReference>
<reference evidence="6" key="1">
    <citation type="submission" date="2017-02" db="EMBL/GenBank/DDBJ databases">
        <authorList>
            <person name="Varghese N."/>
            <person name="Submissions S."/>
        </authorList>
    </citation>
    <scope>NUCLEOTIDE SEQUENCE [LARGE SCALE GENOMIC DNA]</scope>
    <source>
        <strain evidence="6">M1</strain>
    </source>
</reference>
<evidence type="ECO:0000256" key="1">
    <source>
        <dbReference type="ARBA" id="ARBA00006975"/>
    </source>
</evidence>
<name>A0A1T5JTS4_9FIRM</name>
<dbReference type="SMART" id="SM00883">
    <property type="entry name" value="Cpn10"/>
    <property type="match status" value="1"/>
</dbReference>
<dbReference type="CDD" id="cd00320">
    <property type="entry name" value="cpn10"/>
    <property type="match status" value="1"/>
</dbReference>
<organism evidence="5 6">
    <name type="scientific">Maledivibacter halophilus</name>
    <dbReference type="NCBI Taxonomy" id="36842"/>
    <lineage>
        <taxon>Bacteria</taxon>
        <taxon>Bacillati</taxon>
        <taxon>Bacillota</taxon>
        <taxon>Clostridia</taxon>
        <taxon>Peptostreptococcales</taxon>
        <taxon>Caminicellaceae</taxon>
        <taxon>Maledivibacter</taxon>
    </lineage>
</organism>
<dbReference type="NCBIfam" id="NF001533">
    <property type="entry name" value="PRK00364.2-4"/>
    <property type="match status" value="1"/>
</dbReference>
<dbReference type="HAMAP" id="MF_00580">
    <property type="entry name" value="CH10"/>
    <property type="match status" value="1"/>
</dbReference>
<dbReference type="Proteomes" id="UP000190285">
    <property type="component" value="Unassembled WGS sequence"/>
</dbReference>
<sequence length="94" mass="10269">MNIKPLGDRVVIKKVEAEEKTKSGIVLPSQAKEQPQMAEVMAVGPGGMVDGKEVKMEVKVGDKVIFSKYAGTEIKYDGEEYTILKQSDLLAVVE</sequence>
<dbReference type="GO" id="GO:0051087">
    <property type="term" value="F:protein-folding chaperone binding"/>
    <property type="evidence" value="ECO:0007669"/>
    <property type="project" value="TreeGrafter"/>
</dbReference>
<comment type="function">
    <text evidence="3 4">Together with the chaperonin GroEL, plays an essential role in assisting protein folding. The GroEL-GroES system forms a nano-cage that allows encapsulation of the non-native substrate proteins and provides a physical environment optimized to promote and accelerate protein folding. GroES binds to the apical surface of the GroEL ring, thereby capping the opening of the GroEL channel.</text>
</comment>
<comment type="subunit">
    <text evidence="3">Heptamer of 7 subunits arranged in a ring. Interacts with the chaperonin GroEL.</text>
</comment>
<dbReference type="GO" id="GO:0005524">
    <property type="term" value="F:ATP binding"/>
    <property type="evidence" value="ECO:0007669"/>
    <property type="project" value="InterPro"/>
</dbReference>
<dbReference type="Gene3D" id="2.30.33.40">
    <property type="entry name" value="GroES chaperonin"/>
    <property type="match status" value="1"/>
</dbReference>
<proteinExistence type="inferred from homology"/>
<comment type="similarity">
    <text evidence="1 3 4">Belongs to the GroES chaperonin family.</text>
</comment>
<dbReference type="FunFam" id="2.30.33.40:FF:000001">
    <property type="entry name" value="10 kDa chaperonin"/>
    <property type="match status" value="1"/>
</dbReference>
<evidence type="ECO:0000313" key="6">
    <source>
        <dbReference type="Proteomes" id="UP000190285"/>
    </source>
</evidence>
<gene>
    <name evidence="3" type="primary">groES</name>
    <name evidence="3" type="synonym">groS</name>
    <name evidence="5" type="ORF">SAMN02194393_01334</name>
</gene>
<dbReference type="InterPro" id="IPR011032">
    <property type="entry name" value="GroES-like_sf"/>
</dbReference>
<dbReference type="Pfam" id="PF00166">
    <property type="entry name" value="Cpn10"/>
    <property type="match status" value="1"/>
</dbReference>
<dbReference type="GO" id="GO:0046872">
    <property type="term" value="F:metal ion binding"/>
    <property type="evidence" value="ECO:0007669"/>
    <property type="project" value="TreeGrafter"/>
</dbReference>
<dbReference type="NCBIfam" id="NF001531">
    <property type="entry name" value="PRK00364.2-2"/>
    <property type="match status" value="1"/>
</dbReference>
<dbReference type="InterPro" id="IPR018369">
    <property type="entry name" value="Chaprnonin_Cpn10_CS"/>
</dbReference>
<evidence type="ECO:0000256" key="2">
    <source>
        <dbReference type="ARBA" id="ARBA00023186"/>
    </source>
</evidence>
<dbReference type="GO" id="GO:0051082">
    <property type="term" value="F:unfolded protein binding"/>
    <property type="evidence" value="ECO:0007669"/>
    <property type="project" value="TreeGrafter"/>
</dbReference>
<evidence type="ECO:0000313" key="5">
    <source>
        <dbReference type="EMBL" id="SKC54837.1"/>
    </source>
</evidence>
<keyword evidence="6" id="KW-1185">Reference proteome</keyword>
<evidence type="ECO:0000256" key="3">
    <source>
        <dbReference type="HAMAP-Rule" id="MF_00580"/>
    </source>
</evidence>
<dbReference type="EMBL" id="FUZT01000003">
    <property type="protein sequence ID" value="SKC54837.1"/>
    <property type="molecule type" value="Genomic_DNA"/>
</dbReference>